<gene>
    <name evidence="2" type="ORF">LACBIDRAFT_311714</name>
</gene>
<dbReference type="AlphaFoldDB" id="B0CY40"/>
<accession>B0CY40</accession>
<evidence type="ECO:0000313" key="2">
    <source>
        <dbReference type="EMBL" id="EDR12378.1"/>
    </source>
</evidence>
<dbReference type="PANTHER" id="PTHR28096:SF1">
    <property type="entry name" value="PROTEIN FAF1"/>
    <property type="match status" value="1"/>
</dbReference>
<sequence length="180" mass="19963">MIRPSELNRRLLWTNAQNDAILHKLIHTKLLSGSLDPNLDLAPAKRRKALEGRILEVAGKAKFGKGENLVRDAERNKASKRVREGISEKRQEKAKQELEEAKNIGNYHPTLKKTFGSSSPSTSSSRTRVRGLKMGVGNYRGGFLQLGPDDIRKAEGMRHEGSSRGGGGVGRGRGRSRKRR</sequence>
<dbReference type="OrthoDB" id="5556956at2759"/>
<feature type="compositionally biased region" description="Basic and acidic residues" evidence="1">
    <location>
        <begin position="75"/>
        <end position="102"/>
    </location>
</feature>
<dbReference type="KEGG" id="lbc:LACBIDRAFT_311714"/>
<dbReference type="Proteomes" id="UP000001194">
    <property type="component" value="Unassembled WGS sequence"/>
</dbReference>
<dbReference type="GO" id="GO:0005730">
    <property type="term" value="C:nucleolus"/>
    <property type="evidence" value="ECO:0007669"/>
    <property type="project" value="TreeGrafter"/>
</dbReference>
<name>B0CY40_LACBS</name>
<reference evidence="2 3" key="1">
    <citation type="journal article" date="2008" name="Nature">
        <title>The genome of Laccaria bicolor provides insights into mycorrhizal symbiosis.</title>
        <authorList>
            <person name="Martin F."/>
            <person name="Aerts A."/>
            <person name="Ahren D."/>
            <person name="Brun A."/>
            <person name="Danchin E.G.J."/>
            <person name="Duchaussoy F."/>
            <person name="Gibon J."/>
            <person name="Kohler A."/>
            <person name="Lindquist E."/>
            <person name="Pereda V."/>
            <person name="Salamov A."/>
            <person name="Shapiro H.J."/>
            <person name="Wuyts J."/>
            <person name="Blaudez D."/>
            <person name="Buee M."/>
            <person name="Brokstein P."/>
            <person name="Canbaeck B."/>
            <person name="Cohen D."/>
            <person name="Courty P.E."/>
            <person name="Coutinho P.M."/>
            <person name="Delaruelle C."/>
            <person name="Detter J.C."/>
            <person name="Deveau A."/>
            <person name="DiFazio S."/>
            <person name="Duplessis S."/>
            <person name="Fraissinet-Tachet L."/>
            <person name="Lucic E."/>
            <person name="Frey-Klett P."/>
            <person name="Fourrey C."/>
            <person name="Feussner I."/>
            <person name="Gay G."/>
            <person name="Grimwood J."/>
            <person name="Hoegger P.J."/>
            <person name="Jain P."/>
            <person name="Kilaru S."/>
            <person name="Labbe J."/>
            <person name="Lin Y.C."/>
            <person name="Legue V."/>
            <person name="Le Tacon F."/>
            <person name="Marmeisse R."/>
            <person name="Melayah D."/>
            <person name="Montanini B."/>
            <person name="Muratet M."/>
            <person name="Nehls U."/>
            <person name="Niculita-Hirzel H."/>
            <person name="Oudot-Le Secq M.P."/>
            <person name="Peter M."/>
            <person name="Quesneville H."/>
            <person name="Rajashekar B."/>
            <person name="Reich M."/>
            <person name="Rouhier N."/>
            <person name="Schmutz J."/>
            <person name="Yin T."/>
            <person name="Chalot M."/>
            <person name="Henrissat B."/>
            <person name="Kuees U."/>
            <person name="Lucas S."/>
            <person name="Van de Peer Y."/>
            <person name="Podila G.K."/>
            <person name="Polle A."/>
            <person name="Pukkila P.J."/>
            <person name="Richardson P.M."/>
            <person name="Rouze P."/>
            <person name="Sanders I.R."/>
            <person name="Stajich J.E."/>
            <person name="Tunlid A."/>
            <person name="Tuskan G."/>
            <person name="Grigoriev I.V."/>
        </authorList>
    </citation>
    <scope>NUCLEOTIDE SEQUENCE [LARGE SCALE GENOMIC DNA]</scope>
    <source>
        <strain evidence="3">S238N-H82 / ATCC MYA-4686</strain>
    </source>
</reference>
<evidence type="ECO:0000256" key="1">
    <source>
        <dbReference type="SAM" id="MobiDB-lite"/>
    </source>
</evidence>
<protein>
    <submittedName>
        <fullName evidence="2">Predicted protein</fullName>
    </submittedName>
</protein>
<keyword evidence="3" id="KW-1185">Reference proteome</keyword>
<dbReference type="HOGENOM" id="CLU_1441191_0_0_1"/>
<dbReference type="GO" id="GO:0000462">
    <property type="term" value="P:maturation of SSU-rRNA from tricistronic rRNA transcript (SSU-rRNA, 5.8S rRNA, LSU-rRNA)"/>
    <property type="evidence" value="ECO:0007669"/>
    <property type="project" value="TreeGrafter"/>
</dbReference>
<dbReference type="InParanoid" id="B0CY40"/>
<dbReference type="InterPro" id="IPR053030">
    <property type="entry name" value="Ribosomal_biogenesis_FAF1-like"/>
</dbReference>
<dbReference type="PANTHER" id="PTHR28096">
    <property type="entry name" value="PROTEIN FAF1"/>
    <property type="match status" value="1"/>
</dbReference>
<dbReference type="EMBL" id="DS547094">
    <property type="protein sequence ID" value="EDR12378.1"/>
    <property type="molecule type" value="Genomic_DNA"/>
</dbReference>
<proteinExistence type="predicted"/>
<organism evidence="3">
    <name type="scientific">Laccaria bicolor (strain S238N-H82 / ATCC MYA-4686)</name>
    <name type="common">Bicoloured deceiver</name>
    <name type="synonym">Laccaria laccata var. bicolor</name>
    <dbReference type="NCBI Taxonomy" id="486041"/>
    <lineage>
        <taxon>Eukaryota</taxon>
        <taxon>Fungi</taxon>
        <taxon>Dikarya</taxon>
        <taxon>Basidiomycota</taxon>
        <taxon>Agaricomycotina</taxon>
        <taxon>Agaricomycetes</taxon>
        <taxon>Agaricomycetidae</taxon>
        <taxon>Agaricales</taxon>
        <taxon>Agaricineae</taxon>
        <taxon>Hydnangiaceae</taxon>
        <taxon>Laccaria</taxon>
    </lineage>
</organism>
<feature type="compositionally biased region" description="Basic and acidic residues" evidence="1">
    <location>
        <begin position="149"/>
        <end position="162"/>
    </location>
</feature>
<dbReference type="RefSeq" id="XP_001876642.1">
    <property type="nucleotide sequence ID" value="XM_001876607.1"/>
</dbReference>
<dbReference type="STRING" id="486041.B0CY40"/>
<dbReference type="GeneID" id="6072586"/>
<feature type="region of interest" description="Disordered" evidence="1">
    <location>
        <begin position="75"/>
        <end position="180"/>
    </location>
</feature>
<evidence type="ECO:0000313" key="3">
    <source>
        <dbReference type="Proteomes" id="UP000001194"/>
    </source>
</evidence>
<feature type="compositionally biased region" description="Low complexity" evidence="1">
    <location>
        <begin position="117"/>
        <end position="126"/>
    </location>
</feature>